<dbReference type="Proteomes" id="UP000292702">
    <property type="component" value="Unassembled WGS sequence"/>
</dbReference>
<feature type="coiled-coil region" evidence="1">
    <location>
        <begin position="302"/>
        <end position="336"/>
    </location>
</feature>
<sequence length="661" mass="71641">MEEPVKESPALHVTTPTSPRPAVRPSGPRSRRALFKSAVPLSLSNGNGNTSPSDETVSAYSDRNSPTSQAGGSRPQSPSMPTMPSLSQLSEAAILIPTPFPHRREQREQGVQACLPDNMSSRLPSRSSTPAVKVLLKPPTLEPPPALAFESTPVAWKGLTLQAAQWTFSSEQLQDIVSRAIRMSAQEGFIKLLSVKTLDEEFVQELQKLDQLKATTQSQYRFNMHRRSMLLQSLLALAAGGESDNAALVTLTTQLADITVACDRLMETMLRIADQRAQILHLQDVHISSALAMALRKLNGSYAKRTGELKEARAQIDQLKAELEEAWNVAEDMAQEMDDLDNFHSGFSSGGEGDADDTASELLKASGDETLMDASVRMARVVPILGHAVASKATLTNLGEEPGPSTFPLPASPGPDKEMDRTTRVSAAKKRSSRTSKASLRIPKTPTGTGPTADRASVFSKRSRSKSLRGVEPPVPSVPIDSFLEMSETRPTSPAHIDGQQPAPPVPHLPTSSDIAPPLPPKSPRPSSPHFEIPPITIDYAEESAQQRSLSARRIKSMQPPARARSMDDSDVDTAATRRVSKAEYKKFDGWPWGGGGPKKKKRHSLPLTRLSLDEAKKDAAEKALGSFKRDTVSHFRLSSLSHLSLRSSENVENVPTGSQS</sequence>
<dbReference type="OrthoDB" id="3271284at2759"/>
<evidence type="ECO:0000256" key="1">
    <source>
        <dbReference type="SAM" id="Coils"/>
    </source>
</evidence>
<feature type="region of interest" description="Disordered" evidence="2">
    <location>
        <begin position="396"/>
        <end position="608"/>
    </location>
</feature>
<keyword evidence="1" id="KW-0175">Coiled coil</keyword>
<feature type="compositionally biased region" description="Pro residues" evidence="2">
    <location>
        <begin position="517"/>
        <end position="527"/>
    </location>
</feature>
<dbReference type="PANTHER" id="PTHR24216">
    <property type="entry name" value="PAXILLIN-RELATED"/>
    <property type="match status" value="1"/>
</dbReference>
<proteinExistence type="predicted"/>
<protein>
    <submittedName>
        <fullName evidence="3">Uncharacterized protein</fullName>
    </submittedName>
</protein>
<feature type="region of interest" description="Disordered" evidence="2">
    <location>
        <begin position="1"/>
        <end position="84"/>
    </location>
</feature>
<evidence type="ECO:0000313" key="4">
    <source>
        <dbReference type="Proteomes" id="UP000292702"/>
    </source>
</evidence>
<keyword evidence="4" id="KW-1185">Reference proteome</keyword>
<evidence type="ECO:0000313" key="3">
    <source>
        <dbReference type="EMBL" id="TCD67384.1"/>
    </source>
</evidence>
<organism evidence="3 4">
    <name type="scientific">Steccherinum ochraceum</name>
    <dbReference type="NCBI Taxonomy" id="92696"/>
    <lineage>
        <taxon>Eukaryota</taxon>
        <taxon>Fungi</taxon>
        <taxon>Dikarya</taxon>
        <taxon>Basidiomycota</taxon>
        <taxon>Agaricomycotina</taxon>
        <taxon>Agaricomycetes</taxon>
        <taxon>Polyporales</taxon>
        <taxon>Steccherinaceae</taxon>
        <taxon>Steccherinum</taxon>
    </lineage>
</organism>
<evidence type="ECO:0000256" key="2">
    <source>
        <dbReference type="SAM" id="MobiDB-lite"/>
    </source>
</evidence>
<name>A0A4R0RWV0_9APHY</name>
<feature type="compositionally biased region" description="Polar residues" evidence="2">
    <location>
        <begin position="42"/>
        <end position="84"/>
    </location>
</feature>
<comment type="caution">
    <text evidence="3">The sequence shown here is derived from an EMBL/GenBank/DDBJ whole genome shotgun (WGS) entry which is preliminary data.</text>
</comment>
<dbReference type="EMBL" id="RWJN01000099">
    <property type="protein sequence ID" value="TCD67384.1"/>
    <property type="molecule type" value="Genomic_DNA"/>
</dbReference>
<accession>A0A4R0RWV0</accession>
<reference evidence="3 4" key="1">
    <citation type="submission" date="2018-11" db="EMBL/GenBank/DDBJ databases">
        <title>Genome assembly of Steccherinum ochraceum LE-BIN_3174, the white-rot fungus of the Steccherinaceae family (The Residual Polyporoid clade, Polyporales, Basidiomycota).</title>
        <authorList>
            <person name="Fedorova T.V."/>
            <person name="Glazunova O.A."/>
            <person name="Landesman E.O."/>
            <person name="Moiseenko K.V."/>
            <person name="Psurtseva N.V."/>
            <person name="Savinova O.S."/>
            <person name="Shakhova N.V."/>
            <person name="Tyazhelova T.V."/>
            <person name="Vasina D.V."/>
        </authorList>
    </citation>
    <scope>NUCLEOTIDE SEQUENCE [LARGE SCALE GENOMIC DNA]</scope>
    <source>
        <strain evidence="3 4">LE-BIN_3174</strain>
    </source>
</reference>
<gene>
    <name evidence="3" type="ORF">EIP91_012419</name>
</gene>
<dbReference type="AlphaFoldDB" id="A0A4R0RWV0"/>
<dbReference type="STRING" id="92696.A0A4R0RWV0"/>